<dbReference type="Gene3D" id="3.40.50.300">
    <property type="entry name" value="P-loop containing nucleotide triphosphate hydrolases"/>
    <property type="match status" value="1"/>
</dbReference>
<sequence>MAGTSTLSPKQRDSIMEANAFQNVWEGSVRSGKTIASLLRWLDFVAHRPAGGELVMVGRTRDSLARNVFGPLQDPSIVGGLARDIHYTNGAPMATVLGRPVHALGANDAQAEPKVRGLTCAGAYCDEITTLPELFYDQLNARCSVEGSKIFGTTNPDNPNHWTRKKYLLRPRETRLRSWHFVMDDNPGLSQEYKDRTKDSYTGLFYQRNVLGMWVQSEGAIYDAWNEDRHVVDQVPYIHRWLCVGVDYGTVNPFSALLLGLGDDDRLYVVSEYRHDSRAAQRQLTDAQYSTGLRTWLANVERPGEQGRACGVDPEWIIVDPSAASFRQQLWTDGVPNVTKGRNEVRDGIRTVATALAADILRVHSSCTGLIEEMPGYAWNDKASAAGHDEPIKTADHSVDALRYALHTTAHEWRHLIPTLEATHAAA</sequence>
<dbReference type="Pfam" id="PF03237">
    <property type="entry name" value="Terminase_6N"/>
    <property type="match status" value="1"/>
</dbReference>
<dbReference type="EMBL" id="BIFH01000015">
    <property type="protein sequence ID" value="GCD94064.1"/>
    <property type="molecule type" value="Genomic_DNA"/>
</dbReference>
<organism evidence="1 2">
    <name type="scientific">Embleya hyalina</name>
    <dbReference type="NCBI Taxonomy" id="516124"/>
    <lineage>
        <taxon>Bacteria</taxon>
        <taxon>Bacillati</taxon>
        <taxon>Actinomycetota</taxon>
        <taxon>Actinomycetes</taxon>
        <taxon>Kitasatosporales</taxon>
        <taxon>Streptomycetaceae</taxon>
        <taxon>Embleya</taxon>
    </lineage>
</organism>
<evidence type="ECO:0000313" key="2">
    <source>
        <dbReference type="Proteomes" id="UP000286931"/>
    </source>
</evidence>
<dbReference type="OrthoDB" id="4498710at2"/>
<dbReference type="NCBIfam" id="TIGR01547">
    <property type="entry name" value="phage_term_2"/>
    <property type="match status" value="1"/>
</dbReference>
<dbReference type="Proteomes" id="UP000286931">
    <property type="component" value="Unassembled WGS sequence"/>
</dbReference>
<accession>A0A401YHH0</accession>
<evidence type="ECO:0000313" key="1">
    <source>
        <dbReference type="EMBL" id="GCD94064.1"/>
    </source>
</evidence>
<comment type="caution">
    <text evidence="1">The sequence shown here is derived from an EMBL/GenBank/DDBJ whole genome shotgun (WGS) entry which is preliminary data.</text>
</comment>
<dbReference type="AlphaFoldDB" id="A0A401YHH0"/>
<dbReference type="Gene3D" id="3.30.420.280">
    <property type="match status" value="1"/>
</dbReference>
<reference evidence="1 2" key="1">
    <citation type="submission" date="2018-12" db="EMBL/GenBank/DDBJ databases">
        <title>Draft genome sequence of Embleya hyalina NBRC 13850T.</title>
        <authorList>
            <person name="Komaki H."/>
            <person name="Hosoyama A."/>
            <person name="Kimura A."/>
            <person name="Ichikawa N."/>
            <person name="Tamura T."/>
        </authorList>
    </citation>
    <scope>NUCLEOTIDE SEQUENCE [LARGE SCALE GENOMIC DNA]</scope>
    <source>
        <strain evidence="1 2">NBRC 13850</strain>
    </source>
</reference>
<dbReference type="InterPro" id="IPR027417">
    <property type="entry name" value="P-loop_NTPase"/>
</dbReference>
<name>A0A401YHH0_9ACTN</name>
<dbReference type="InterPro" id="IPR006437">
    <property type="entry name" value="Phage_terminase_lsu"/>
</dbReference>
<gene>
    <name evidence="1" type="ORF">EHYA_01720</name>
</gene>
<proteinExistence type="predicted"/>
<protein>
    <submittedName>
        <fullName evidence="1">Uncharacterized protein</fullName>
    </submittedName>
</protein>
<dbReference type="RefSeq" id="WP_126636292.1">
    <property type="nucleotide sequence ID" value="NZ_BIFH01000015.1"/>
</dbReference>
<keyword evidence="2" id="KW-1185">Reference proteome</keyword>